<dbReference type="SUPFAM" id="SSF50978">
    <property type="entry name" value="WD40 repeat-like"/>
    <property type="match status" value="1"/>
</dbReference>
<gene>
    <name evidence="1" type="ORF">LCOR_00916.1</name>
</gene>
<dbReference type="Proteomes" id="UP000027586">
    <property type="component" value="Unassembled WGS sequence"/>
</dbReference>
<dbReference type="AlphaFoldDB" id="A0A068RHG4"/>
<evidence type="ECO:0000313" key="1">
    <source>
        <dbReference type="EMBL" id="CDH49160.1"/>
    </source>
</evidence>
<accession>A0A068RHG4</accession>
<evidence type="ECO:0000313" key="2">
    <source>
        <dbReference type="Proteomes" id="UP000027586"/>
    </source>
</evidence>
<name>A0A068RHG4_9FUNG</name>
<dbReference type="OrthoDB" id="2123049at2759"/>
<organism evidence="1 2">
    <name type="scientific">Lichtheimia corymbifera JMRC:FSU:9682</name>
    <dbReference type="NCBI Taxonomy" id="1263082"/>
    <lineage>
        <taxon>Eukaryota</taxon>
        <taxon>Fungi</taxon>
        <taxon>Fungi incertae sedis</taxon>
        <taxon>Mucoromycota</taxon>
        <taxon>Mucoromycotina</taxon>
        <taxon>Mucoromycetes</taxon>
        <taxon>Mucorales</taxon>
        <taxon>Lichtheimiaceae</taxon>
        <taxon>Lichtheimia</taxon>
    </lineage>
</organism>
<dbReference type="VEuPathDB" id="FungiDB:LCOR_00916.1"/>
<dbReference type="InterPro" id="IPR036322">
    <property type="entry name" value="WD40_repeat_dom_sf"/>
</dbReference>
<keyword evidence="2" id="KW-1185">Reference proteome</keyword>
<reference evidence="1" key="1">
    <citation type="submission" date="2013-08" db="EMBL/GenBank/DDBJ databases">
        <title>Gene expansion shapes genome architecture in the human pathogen Lichtheimia corymbifera: an evolutionary genomics analysis in the ancient terrestrial Mucorales (Mucoromycotina).</title>
        <authorList>
            <person name="Schwartze V.U."/>
            <person name="Winter S."/>
            <person name="Shelest E."/>
            <person name="Marcet-Houben M."/>
            <person name="Horn F."/>
            <person name="Wehner S."/>
            <person name="Hoffmann K."/>
            <person name="Riege K."/>
            <person name="Sammeth M."/>
            <person name="Nowrousian M."/>
            <person name="Valiante V."/>
            <person name="Linde J."/>
            <person name="Jacobsen I.D."/>
            <person name="Marz M."/>
            <person name="Brakhage A.A."/>
            <person name="Gabaldon T."/>
            <person name="Bocker S."/>
            <person name="Voigt K."/>
        </authorList>
    </citation>
    <scope>NUCLEOTIDE SEQUENCE [LARGE SCALE GENOMIC DNA]</scope>
    <source>
        <strain evidence="1">FSU 9682</strain>
    </source>
</reference>
<dbReference type="EMBL" id="CBTN010000002">
    <property type="protein sequence ID" value="CDH49160.1"/>
    <property type="molecule type" value="Genomic_DNA"/>
</dbReference>
<protein>
    <submittedName>
        <fullName evidence="1">Uncharacterized protein</fullName>
    </submittedName>
</protein>
<comment type="caution">
    <text evidence="1">The sequence shown here is derived from an EMBL/GenBank/DDBJ whole genome shotgun (WGS) entry which is preliminary data.</text>
</comment>
<proteinExistence type="predicted"/>
<sequence length="366" mass="40947">MDTSARWQLKYEKLWSRKLQDPINCLAVGKPFLEELIEENDILIGSTAGRILILNQSKPPEVLMETKGGSIQAMHLYDLTGLRAQDLVVGDSNGVVTMFSRQRFLSKLDVGSPATHICIHEMEAQGYEIIAGSMNGQVTSFHPRELFWTLDIGRESKTTATLGMNRYRAVGIHCILSAILNDRFNNPQRTLLVCDGWPFVHFIQDGKRIQSIRVPTVIQSMATGRFLSTSSARRFRVSSETSRPKYHADTDTVIDTNQVLLGGQDGSVYIMVDGEIHPWFKVGFGLSKIMTFRPTCLPDNEPDLVACVGLANCIRIYSHGELISEIKTSDWPQDITVGDVNADGQDELVIGLFNNIVEIYAWKLIQ</sequence>